<dbReference type="Proteomes" id="UP001054837">
    <property type="component" value="Unassembled WGS sequence"/>
</dbReference>
<organism evidence="1 2">
    <name type="scientific">Caerostris darwini</name>
    <dbReference type="NCBI Taxonomy" id="1538125"/>
    <lineage>
        <taxon>Eukaryota</taxon>
        <taxon>Metazoa</taxon>
        <taxon>Ecdysozoa</taxon>
        <taxon>Arthropoda</taxon>
        <taxon>Chelicerata</taxon>
        <taxon>Arachnida</taxon>
        <taxon>Araneae</taxon>
        <taxon>Araneomorphae</taxon>
        <taxon>Entelegynae</taxon>
        <taxon>Araneoidea</taxon>
        <taxon>Araneidae</taxon>
        <taxon>Caerostris</taxon>
    </lineage>
</organism>
<dbReference type="AlphaFoldDB" id="A0AAV4P9Z3"/>
<comment type="caution">
    <text evidence="1">The sequence shown here is derived from an EMBL/GenBank/DDBJ whole genome shotgun (WGS) entry which is preliminary data.</text>
</comment>
<evidence type="ECO:0000313" key="2">
    <source>
        <dbReference type="Proteomes" id="UP001054837"/>
    </source>
</evidence>
<name>A0AAV4P9Z3_9ARAC</name>
<sequence>MEDLGGGNETGDFGSDILKSFSFCKWKNQINSISPSARALVIGAENETPLQDQYRNAVPSLEVFPRVLMDVIGRGLQTTSIHLKL</sequence>
<protein>
    <submittedName>
        <fullName evidence="1">Uncharacterized protein</fullName>
    </submittedName>
</protein>
<dbReference type="EMBL" id="BPLQ01002577">
    <property type="protein sequence ID" value="GIX94157.1"/>
    <property type="molecule type" value="Genomic_DNA"/>
</dbReference>
<reference evidence="1 2" key="1">
    <citation type="submission" date="2021-06" db="EMBL/GenBank/DDBJ databases">
        <title>Caerostris darwini draft genome.</title>
        <authorList>
            <person name="Kono N."/>
            <person name="Arakawa K."/>
        </authorList>
    </citation>
    <scope>NUCLEOTIDE SEQUENCE [LARGE SCALE GENOMIC DNA]</scope>
</reference>
<accession>A0AAV4P9Z3</accession>
<gene>
    <name evidence="1" type="ORF">CDAR_485151</name>
</gene>
<proteinExistence type="predicted"/>
<evidence type="ECO:0000313" key="1">
    <source>
        <dbReference type="EMBL" id="GIX94157.1"/>
    </source>
</evidence>
<keyword evidence="2" id="KW-1185">Reference proteome</keyword>